<evidence type="ECO:0000256" key="4">
    <source>
        <dbReference type="ARBA" id="ARBA00023163"/>
    </source>
</evidence>
<feature type="region of interest" description="Disordered" evidence="6">
    <location>
        <begin position="47"/>
        <end position="68"/>
    </location>
</feature>
<dbReference type="AlphaFoldDB" id="A0A179GAR2"/>
<evidence type="ECO:0000256" key="1">
    <source>
        <dbReference type="ARBA" id="ARBA00004123"/>
    </source>
</evidence>
<sequence>MLELEPKSCLVCRKRKVKCDRTPGSCRKCDKFGAECAYTAAEPRTRSATSPASRSPGNGIDNGITKAGLARRRTPRSCVECQRTKAKCSGEILCGRCDRKGLPCLYRDAGGDNARALTPRSLIDASMPAWLLSRILPPVHRVRELLDMYFARVHTVRCLGFLHVPTFMERFQDDGEAYEDPSGLVHIMCALAAPFYYAHAAASSSSSSSSPEDGLQTSTRFHEAGRGWAATAMERMFANFGSPAVECLMAAVLLHEQHLRVGDHAKAFLVSGIVARHVQILQLNVEHDGDVLCERPGAIPWAVKESRRRLFWACYLQDAFIECGIDQLRFISADDVQIQLPCLEDYFIRNRPCVTEMLRQGTVLPFVEADSRGRDGANLDLRSFYIRAMVTRSRVLKYVKHLEGDVPWSAKQDSRFQQLDGELVAIENSIPDVLRMTPENVYLYKASGRLNVYFGLHILLAQTFNDLYRVGVSGLVFPFSATKWIRDNAPADFITRCHRVCASKAAYIATLLDDLYKCHKESMVDVPYAMHAQVCSGVLVTTLASWTGRDSLLPGVGLDEYARMLESNVRVLQHLRRYMKVDLFFESATQALKRFDSIKLREQRRSGLAGEDGELNTDAGENVNPRQFSLDYILNPLGVYPIARTQASDRHKPEEFAAAAAAATAARPLTPSTTASTRGQSADELMALEDPFPGSGAWDWSQMPFLESMGYPTFLENEALVHGALDSGDASDVMQL</sequence>
<protein>
    <submittedName>
        <fullName evidence="8">Fungal transcriptional regulatory protein</fullName>
    </submittedName>
</protein>
<evidence type="ECO:0000313" key="8">
    <source>
        <dbReference type="EMBL" id="OAQ74491.1"/>
    </source>
</evidence>
<feature type="domain" description="Zn(2)-C6 fungal-type" evidence="7">
    <location>
        <begin position="8"/>
        <end position="38"/>
    </location>
</feature>
<dbReference type="EMBL" id="LSBH01000009">
    <property type="protein sequence ID" value="OAQ74491.1"/>
    <property type="molecule type" value="Genomic_DNA"/>
</dbReference>
<comment type="caution">
    <text evidence="8">The sequence shown here is derived from an EMBL/GenBank/DDBJ whole genome shotgun (WGS) entry which is preliminary data.</text>
</comment>
<dbReference type="SUPFAM" id="SSF57701">
    <property type="entry name" value="Zn2/Cys6 DNA-binding domain"/>
    <property type="match status" value="2"/>
</dbReference>
<evidence type="ECO:0000256" key="2">
    <source>
        <dbReference type="ARBA" id="ARBA00022723"/>
    </source>
</evidence>
<keyword evidence="2" id="KW-0479">Metal-binding</keyword>
<feature type="compositionally biased region" description="Low complexity" evidence="6">
    <location>
        <begin position="47"/>
        <end position="56"/>
    </location>
</feature>
<keyword evidence="4" id="KW-0804">Transcription</keyword>
<dbReference type="Pfam" id="PF04082">
    <property type="entry name" value="Fungal_trans"/>
    <property type="match status" value="1"/>
</dbReference>
<dbReference type="Proteomes" id="UP000078240">
    <property type="component" value="Unassembled WGS sequence"/>
</dbReference>
<dbReference type="Gene3D" id="4.10.240.10">
    <property type="entry name" value="Zn(2)-C6 fungal-type DNA-binding domain"/>
    <property type="match status" value="2"/>
</dbReference>
<comment type="subcellular location">
    <subcellularLocation>
        <location evidence="1">Nucleus</location>
    </subcellularLocation>
</comment>
<dbReference type="PANTHER" id="PTHR47338:SF7">
    <property type="entry name" value="ZN(II)2CYS6 TRANSCRIPTION FACTOR (EUROFUNG)"/>
    <property type="match status" value="1"/>
</dbReference>
<dbReference type="CDD" id="cd00067">
    <property type="entry name" value="GAL4"/>
    <property type="match status" value="2"/>
</dbReference>
<dbReference type="GO" id="GO:0008270">
    <property type="term" value="F:zinc ion binding"/>
    <property type="evidence" value="ECO:0007669"/>
    <property type="project" value="InterPro"/>
</dbReference>
<evidence type="ECO:0000256" key="5">
    <source>
        <dbReference type="ARBA" id="ARBA00023242"/>
    </source>
</evidence>
<evidence type="ECO:0000256" key="3">
    <source>
        <dbReference type="ARBA" id="ARBA00023015"/>
    </source>
</evidence>
<dbReference type="PANTHER" id="PTHR47338">
    <property type="entry name" value="ZN(II)2CYS6 TRANSCRIPTION FACTOR (EUROFUNG)-RELATED"/>
    <property type="match status" value="1"/>
</dbReference>
<dbReference type="InterPro" id="IPR007219">
    <property type="entry name" value="XnlR_reg_dom"/>
</dbReference>
<accession>A0A179GAR2</accession>
<dbReference type="PROSITE" id="PS50048">
    <property type="entry name" value="ZN2_CY6_FUNGAL_2"/>
    <property type="match status" value="2"/>
</dbReference>
<dbReference type="OrthoDB" id="2563500at2759"/>
<feature type="domain" description="Zn(2)-C6 fungal-type" evidence="7">
    <location>
        <begin position="77"/>
        <end position="106"/>
    </location>
</feature>
<dbReference type="GO" id="GO:0003677">
    <property type="term" value="F:DNA binding"/>
    <property type="evidence" value="ECO:0007669"/>
    <property type="project" value="InterPro"/>
</dbReference>
<dbReference type="GO" id="GO:0006351">
    <property type="term" value="P:DNA-templated transcription"/>
    <property type="evidence" value="ECO:0007669"/>
    <property type="project" value="InterPro"/>
</dbReference>
<dbReference type="PROSITE" id="PS00463">
    <property type="entry name" value="ZN2_CY6_FUNGAL_1"/>
    <property type="match status" value="1"/>
</dbReference>
<dbReference type="Pfam" id="PF00172">
    <property type="entry name" value="Zn_clus"/>
    <property type="match status" value="2"/>
</dbReference>
<dbReference type="InterPro" id="IPR001138">
    <property type="entry name" value="Zn2Cys6_DnaBD"/>
</dbReference>
<dbReference type="InterPro" id="IPR050815">
    <property type="entry name" value="TF_fung"/>
</dbReference>
<keyword evidence="3" id="KW-0805">Transcription regulation</keyword>
<proteinExistence type="predicted"/>
<keyword evidence="5" id="KW-0539">Nucleus</keyword>
<name>A0A179GAR2_PURLI</name>
<dbReference type="GO" id="GO:0000981">
    <property type="term" value="F:DNA-binding transcription factor activity, RNA polymerase II-specific"/>
    <property type="evidence" value="ECO:0007669"/>
    <property type="project" value="InterPro"/>
</dbReference>
<evidence type="ECO:0000256" key="6">
    <source>
        <dbReference type="SAM" id="MobiDB-lite"/>
    </source>
</evidence>
<dbReference type="InterPro" id="IPR036864">
    <property type="entry name" value="Zn2-C6_fun-type_DNA-bd_sf"/>
</dbReference>
<dbReference type="SMART" id="SM00066">
    <property type="entry name" value="GAL4"/>
    <property type="match status" value="2"/>
</dbReference>
<gene>
    <name evidence="8" type="ORF">VFPBJ_09786</name>
</gene>
<evidence type="ECO:0000313" key="9">
    <source>
        <dbReference type="Proteomes" id="UP000078240"/>
    </source>
</evidence>
<dbReference type="GO" id="GO:0005634">
    <property type="term" value="C:nucleus"/>
    <property type="evidence" value="ECO:0007669"/>
    <property type="project" value="UniProtKB-SubCell"/>
</dbReference>
<evidence type="ECO:0000259" key="7">
    <source>
        <dbReference type="PROSITE" id="PS50048"/>
    </source>
</evidence>
<organism evidence="8 9">
    <name type="scientific">Purpureocillium lilacinum</name>
    <name type="common">Paecilomyces lilacinus</name>
    <dbReference type="NCBI Taxonomy" id="33203"/>
    <lineage>
        <taxon>Eukaryota</taxon>
        <taxon>Fungi</taxon>
        <taxon>Dikarya</taxon>
        <taxon>Ascomycota</taxon>
        <taxon>Pezizomycotina</taxon>
        <taxon>Sordariomycetes</taxon>
        <taxon>Hypocreomycetidae</taxon>
        <taxon>Hypocreales</taxon>
        <taxon>Ophiocordycipitaceae</taxon>
        <taxon>Purpureocillium</taxon>
    </lineage>
</organism>
<dbReference type="CDD" id="cd12148">
    <property type="entry name" value="fungal_TF_MHR"/>
    <property type="match status" value="1"/>
</dbReference>
<reference evidence="8 9" key="1">
    <citation type="submission" date="2016-01" db="EMBL/GenBank/DDBJ databases">
        <title>Biosynthesis of antibiotic leucinostatins and their inhibition on Phytophthora in bio-control Purpureocillium lilacinum.</title>
        <authorList>
            <person name="Wang G."/>
            <person name="Liu Z."/>
            <person name="Lin R."/>
            <person name="Li E."/>
            <person name="Mao Z."/>
            <person name="Ling J."/>
            <person name="Yin W."/>
            <person name="Xie B."/>
        </authorList>
    </citation>
    <scope>NUCLEOTIDE SEQUENCE [LARGE SCALE GENOMIC DNA]</scope>
    <source>
        <strain evidence="8">PLBJ-1</strain>
    </source>
</reference>